<dbReference type="EMBL" id="BSDD01000001">
    <property type="protein sequence ID" value="GLH68724.1"/>
    <property type="molecule type" value="Genomic_DNA"/>
</dbReference>
<organism evidence="1 2">
    <name type="scientific">Geothrix rubra</name>
    <dbReference type="NCBI Taxonomy" id="2927977"/>
    <lineage>
        <taxon>Bacteria</taxon>
        <taxon>Pseudomonadati</taxon>
        <taxon>Acidobacteriota</taxon>
        <taxon>Holophagae</taxon>
        <taxon>Holophagales</taxon>
        <taxon>Holophagaceae</taxon>
        <taxon>Geothrix</taxon>
    </lineage>
</organism>
<name>A0ABQ5Q229_9BACT</name>
<dbReference type="RefSeq" id="WP_285722306.1">
    <property type="nucleotide sequence ID" value="NZ_BSDD01000001.1"/>
</dbReference>
<dbReference type="Gene3D" id="1.20.120.450">
    <property type="entry name" value="dinb family like domain"/>
    <property type="match status" value="1"/>
</dbReference>
<protein>
    <recommendedName>
        <fullName evidence="3">DUF1572 domain-containing protein</fullName>
    </recommendedName>
</protein>
<sequence length="179" mass="20018">MNGDLYLADALKRFREAKSQCDRALAQVPVERWTHRIDPESNSLATLMLHLSGNMLSRWTDFLTTDGEKPDRDRDAEFEDPGAFDPAALRARWERGWACLLGALEGLTGADLDRTVTIRNEPHTVLEAINRQLSHYPYHAGQLVLLAKHLAPGPWQTLSVARGGSRAYNAAMMGDRPQP</sequence>
<comment type="caution">
    <text evidence="1">The sequence shown here is derived from an EMBL/GenBank/DDBJ whole genome shotgun (WGS) entry which is preliminary data.</text>
</comment>
<keyword evidence="2" id="KW-1185">Reference proteome</keyword>
<dbReference type="InterPro" id="IPR034660">
    <property type="entry name" value="DinB/YfiT-like"/>
</dbReference>
<evidence type="ECO:0000313" key="2">
    <source>
        <dbReference type="Proteomes" id="UP001165089"/>
    </source>
</evidence>
<evidence type="ECO:0008006" key="3">
    <source>
        <dbReference type="Google" id="ProtNLM"/>
    </source>
</evidence>
<evidence type="ECO:0000313" key="1">
    <source>
        <dbReference type="EMBL" id="GLH68724.1"/>
    </source>
</evidence>
<dbReference type="InterPro" id="IPR011466">
    <property type="entry name" value="DUF1572"/>
</dbReference>
<reference evidence="1 2" key="1">
    <citation type="journal article" date="2023" name="Antonie Van Leeuwenhoek">
        <title>Mesoterricola silvestris gen. nov., sp. nov., Mesoterricola sediminis sp. nov., Geothrix oryzae sp. nov., Geothrix edaphica sp. nov., Geothrix rubra sp. nov., and Geothrix limicola sp. nov., six novel members of Acidobacteriota isolated from soils.</title>
        <authorList>
            <person name="Itoh H."/>
            <person name="Sugisawa Y."/>
            <person name="Mise K."/>
            <person name="Xu Z."/>
            <person name="Kuniyasu M."/>
            <person name="Ushijima N."/>
            <person name="Kawano K."/>
            <person name="Kobayashi E."/>
            <person name="Shiratori Y."/>
            <person name="Masuda Y."/>
            <person name="Senoo K."/>
        </authorList>
    </citation>
    <scope>NUCLEOTIDE SEQUENCE [LARGE SCALE GENOMIC DNA]</scope>
    <source>
        <strain evidence="1 2">Red803</strain>
    </source>
</reference>
<dbReference type="SUPFAM" id="SSF109854">
    <property type="entry name" value="DinB/YfiT-like putative metalloenzymes"/>
    <property type="match status" value="1"/>
</dbReference>
<accession>A0ABQ5Q229</accession>
<gene>
    <name evidence="1" type="ORF">GETHPA_02570</name>
</gene>
<dbReference type="Proteomes" id="UP001165089">
    <property type="component" value="Unassembled WGS sequence"/>
</dbReference>
<proteinExistence type="predicted"/>
<dbReference type="Pfam" id="PF07609">
    <property type="entry name" value="DUF1572"/>
    <property type="match status" value="1"/>
</dbReference>